<sequence>MSWWWDGNYGFQVYSNESLENNPQSSGGQGVNQEEVSTDVYSNQRVRLAYLNEPLSNSDFLYGEPSYQTQPTDDFVYGEVSYPTQHYDDFVYAGEQSYPTKYTDEFAYAGEKSYPTQHTDDFVYVGELSYPTQQTDDFVYAGNKPANKSEDEEQTHATVSYKTDQNFQSREHLVDWVVRRGRDNGYVIVIRRSRRKGDDPSAPVIKVWLVCDRHGERTSTATIRRVGSKKRGCPFKLEGVYDENIGYWKLTVIDGSHNHDPSLHIEEHAFARKLSKSEQLLVAKLYSQNMLPRNILATISEQNPESRCIKKDIYNLIQKIKNEMRVGETPMQVLEHLLSSKGYVYYTREDNGKTIMTTNA</sequence>
<dbReference type="EMBL" id="CM042018">
    <property type="protein sequence ID" value="KAI3826960.1"/>
    <property type="molecule type" value="Genomic_DNA"/>
</dbReference>
<keyword evidence="2" id="KW-1185">Reference proteome</keyword>
<gene>
    <name evidence="1" type="ORF">L1987_01020</name>
</gene>
<reference evidence="1 2" key="2">
    <citation type="journal article" date="2022" name="Mol. Ecol. Resour.">
        <title>The genomes of chicory, endive, great burdock and yacon provide insights into Asteraceae paleo-polyploidization history and plant inulin production.</title>
        <authorList>
            <person name="Fan W."/>
            <person name="Wang S."/>
            <person name="Wang H."/>
            <person name="Wang A."/>
            <person name="Jiang F."/>
            <person name="Liu H."/>
            <person name="Zhao H."/>
            <person name="Xu D."/>
            <person name="Zhang Y."/>
        </authorList>
    </citation>
    <scope>NUCLEOTIDE SEQUENCE [LARGE SCALE GENOMIC DNA]</scope>
    <source>
        <strain evidence="2">cv. Yunnan</strain>
        <tissue evidence="1">Leaves</tissue>
    </source>
</reference>
<evidence type="ECO:0000313" key="2">
    <source>
        <dbReference type="Proteomes" id="UP001056120"/>
    </source>
</evidence>
<reference evidence="2" key="1">
    <citation type="journal article" date="2022" name="Mol. Ecol. Resour.">
        <title>The genomes of chicory, endive, great burdock and yacon provide insights into Asteraceae palaeo-polyploidization history and plant inulin production.</title>
        <authorList>
            <person name="Fan W."/>
            <person name="Wang S."/>
            <person name="Wang H."/>
            <person name="Wang A."/>
            <person name="Jiang F."/>
            <person name="Liu H."/>
            <person name="Zhao H."/>
            <person name="Xu D."/>
            <person name="Zhang Y."/>
        </authorList>
    </citation>
    <scope>NUCLEOTIDE SEQUENCE [LARGE SCALE GENOMIC DNA]</scope>
    <source>
        <strain evidence="2">cv. Yunnan</strain>
    </source>
</reference>
<comment type="caution">
    <text evidence="1">The sequence shown here is derived from an EMBL/GenBank/DDBJ whole genome shotgun (WGS) entry which is preliminary data.</text>
</comment>
<name>A0ACB9K439_9ASTR</name>
<protein>
    <submittedName>
        <fullName evidence="1">Uncharacterized protein</fullName>
    </submittedName>
</protein>
<accession>A0ACB9K439</accession>
<evidence type="ECO:0000313" key="1">
    <source>
        <dbReference type="EMBL" id="KAI3826960.1"/>
    </source>
</evidence>
<proteinExistence type="predicted"/>
<dbReference type="Proteomes" id="UP001056120">
    <property type="component" value="Linkage Group LG01"/>
</dbReference>
<organism evidence="1 2">
    <name type="scientific">Smallanthus sonchifolius</name>
    <dbReference type="NCBI Taxonomy" id="185202"/>
    <lineage>
        <taxon>Eukaryota</taxon>
        <taxon>Viridiplantae</taxon>
        <taxon>Streptophyta</taxon>
        <taxon>Embryophyta</taxon>
        <taxon>Tracheophyta</taxon>
        <taxon>Spermatophyta</taxon>
        <taxon>Magnoliopsida</taxon>
        <taxon>eudicotyledons</taxon>
        <taxon>Gunneridae</taxon>
        <taxon>Pentapetalae</taxon>
        <taxon>asterids</taxon>
        <taxon>campanulids</taxon>
        <taxon>Asterales</taxon>
        <taxon>Asteraceae</taxon>
        <taxon>Asteroideae</taxon>
        <taxon>Heliantheae alliance</taxon>
        <taxon>Millerieae</taxon>
        <taxon>Smallanthus</taxon>
    </lineage>
</organism>